<gene>
    <name evidence="1" type="ORF">GIY30_22110</name>
</gene>
<sequence>MSDQQAVNDPLFDFIDEILRGHFGPEYSSDTTTDRRHVEQLLTDDTRRRVEESRAAAVEWGRAEVAGDVVIASDRLVITSHGLVYAAGMRSPGGRQPLYYLATPLELFESMVERVDATSLRRGSVAAVDDRFGHELAFPWPLDTGLRHMLDAHHALHLDLAEHGEAVESADG</sequence>
<organism evidence="1 2">
    <name type="scientific">Gordonia mangrovi</name>
    <dbReference type="NCBI Taxonomy" id="2665643"/>
    <lineage>
        <taxon>Bacteria</taxon>
        <taxon>Bacillati</taxon>
        <taxon>Actinomycetota</taxon>
        <taxon>Actinomycetes</taxon>
        <taxon>Mycobacteriales</taxon>
        <taxon>Gordoniaceae</taxon>
        <taxon>Gordonia</taxon>
    </lineage>
</organism>
<accession>A0A6L7GZ08</accession>
<protein>
    <submittedName>
        <fullName evidence="1">Glucose-6-phosphate dehydrogenase</fullName>
    </submittedName>
</protein>
<proteinExistence type="predicted"/>
<dbReference type="Gene3D" id="3.40.50.720">
    <property type="entry name" value="NAD(P)-binding Rossmann-like Domain"/>
    <property type="match status" value="1"/>
</dbReference>
<dbReference type="EMBL" id="WMBR01000008">
    <property type="protein sequence ID" value="MXP24035.1"/>
    <property type="molecule type" value="Genomic_DNA"/>
</dbReference>
<dbReference type="AlphaFoldDB" id="A0A6L7GZ08"/>
<keyword evidence="2" id="KW-1185">Reference proteome</keyword>
<dbReference type="RefSeq" id="WP_160904231.1">
    <property type="nucleotide sequence ID" value="NZ_CP102850.1"/>
</dbReference>
<comment type="caution">
    <text evidence="1">The sequence shown here is derived from an EMBL/GenBank/DDBJ whole genome shotgun (WGS) entry which is preliminary data.</text>
</comment>
<reference evidence="1 2" key="1">
    <citation type="submission" date="2019-11" db="EMBL/GenBank/DDBJ databases">
        <title>Gordonia sp. nov., a novel actinobacterium isolated from mangrove soil in Hainan.</title>
        <authorList>
            <person name="Huang X."/>
            <person name="Xie Y."/>
            <person name="Chu X."/>
            <person name="Xiao K."/>
        </authorList>
    </citation>
    <scope>NUCLEOTIDE SEQUENCE [LARGE SCALE GENOMIC DNA]</scope>
    <source>
        <strain evidence="1 2">HNM0687</strain>
    </source>
</reference>
<dbReference type="Proteomes" id="UP000475545">
    <property type="component" value="Unassembled WGS sequence"/>
</dbReference>
<evidence type="ECO:0000313" key="1">
    <source>
        <dbReference type="EMBL" id="MXP24035.1"/>
    </source>
</evidence>
<name>A0A6L7GZ08_9ACTN</name>
<evidence type="ECO:0000313" key="2">
    <source>
        <dbReference type="Proteomes" id="UP000475545"/>
    </source>
</evidence>